<sequence length="61" mass="6565">MLGSLVVCLEINVPNIAAKIYIKMEYTAAGIATVEFAMTVNAIVIAKVLLWMPISKAQARA</sequence>
<keyword evidence="1" id="KW-1133">Transmembrane helix</keyword>
<evidence type="ECO:0000313" key="2">
    <source>
        <dbReference type="EMBL" id="KAF1026564.1"/>
    </source>
</evidence>
<gene>
    <name evidence="2" type="ORF">GAK29_01183</name>
</gene>
<reference evidence="3" key="1">
    <citation type="journal article" date="2020" name="MBio">
        <title>Horizontal gene transfer to a defensive symbiont with a reduced genome amongst a multipartite beetle microbiome.</title>
        <authorList>
            <person name="Waterworth S.C."/>
            <person name="Florez L.V."/>
            <person name="Rees E.R."/>
            <person name="Hertweck C."/>
            <person name="Kaltenpoth M."/>
            <person name="Kwan J.C."/>
        </authorList>
    </citation>
    <scope>NUCLEOTIDE SEQUENCE [LARGE SCALE GENOMIC DNA]</scope>
</reference>
<keyword evidence="1" id="KW-0472">Membrane</keyword>
<dbReference type="EMBL" id="WNDP01000021">
    <property type="protein sequence ID" value="KAF1026564.1"/>
    <property type="molecule type" value="Genomic_DNA"/>
</dbReference>
<dbReference type="Proteomes" id="UP000490535">
    <property type="component" value="Unassembled WGS sequence"/>
</dbReference>
<feature type="transmembrane region" description="Helical" evidence="1">
    <location>
        <begin position="28"/>
        <end position="50"/>
    </location>
</feature>
<name>A0A833USK0_ACIBZ</name>
<accession>A0A833USK0</accession>
<evidence type="ECO:0000313" key="3">
    <source>
        <dbReference type="Proteomes" id="UP000490535"/>
    </source>
</evidence>
<protein>
    <submittedName>
        <fullName evidence="2">Uncharacterized protein</fullName>
    </submittedName>
</protein>
<keyword evidence="1" id="KW-0812">Transmembrane</keyword>
<evidence type="ECO:0000256" key="1">
    <source>
        <dbReference type="SAM" id="Phobius"/>
    </source>
</evidence>
<organism evidence="2 3">
    <name type="scientific">Acinetobacter bereziniae</name>
    <name type="common">Acinetobacter genomosp. 10</name>
    <dbReference type="NCBI Taxonomy" id="106648"/>
    <lineage>
        <taxon>Bacteria</taxon>
        <taxon>Pseudomonadati</taxon>
        <taxon>Pseudomonadota</taxon>
        <taxon>Gammaproteobacteria</taxon>
        <taxon>Moraxellales</taxon>
        <taxon>Moraxellaceae</taxon>
        <taxon>Acinetobacter</taxon>
    </lineage>
</organism>
<proteinExistence type="predicted"/>
<comment type="caution">
    <text evidence="2">The sequence shown here is derived from an EMBL/GenBank/DDBJ whole genome shotgun (WGS) entry which is preliminary data.</text>
</comment>
<dbReference type="AlphaFoldDB" id="A0A833USK0"/>